<keyword evidence="9" id="KW-1185">Reference proteome</keyword>
<evidence type="ECO:0000256" key="3">
    <source>
        <dbReference type="ARBA" id="ARBA00022448"/>
    </source>
</evidence>
<feature type="transmembrane region" description="Helical" evidence="7">
    <location>
        <begin position="464"/>
        <end position="487"/>
    </location>
</feature>
<feature type="transmembrane region" description="Helical" evidence="7">
    <location>
        <begin position="133"/>
        <end position="153"/>
    </location>
</feature>
<evidence type="ECO:0000256" key="7">
    <source>
        <dbReference type="SAM" id="Phobius"/>
    </source>
</evidence>
<dbReference type="KEGG" id="egl:EGR_03403"/>
<dbReference type="PANTHER" id="PTHR10332:SF88">
    <property type="entry name" value="EQUILIBRATIVE NUCLEOSIDE TRANSPORTER 1, ISOFORM A"/>
    <property type="match status" value="1"/>
</dbReference>
<dbReference type="Proteomes" id="UP000019149">
    <property type="component" value="Unassembled WGS sequence"/>
</dbReference>
<dbReference type="PRINTS" id="PR01130">
    <property type="entry name" value="DERENTRNSPRT"/>
</dbReference>
<organism evidence="8 9">
    <name type="scientific">Echinococcus granulosus</name>
    <name type="common">Hydatid tapeworm</name>
    <dbReference type="NCBI Taxonomy" id="6210"/>
    <lineage>
        <taxon>Eukaryota</taxon>
        <taxon>Metazoa</taxon>
        <taxon>Spiralia</taxon>
        <taxon>Lophotrochozoa</taxon>
        <taxon>Platyhelminthes</taxon>
        <taxon>Cestoda</taxon>
        <taxon>Eucestoda</taxon>
        <taxon>Cyclophyllidea</taxon>
        <taxon>Taeniidae</taxon>
        <taxon>Echinococcus</taxon>
        <taxon>Echinococcus granulosus group</taxon>
    </lineage>
</organism>
<protein>
    <submittedName>
        <fullName evidence="8">Equilibrative nucleoside transporter 3</fullName>
    </submittedName>
</protein>
<gene>
    <name evidence="8" type="ORF">EGR_03403</name>
</gene>
<evidence type="ECO:0000256" key="1">
    <source>
        <dbReference type="ARBA" id="ARBA00004141"/>
    </source>
</evidence>
<dbReference type="RefSeq" id="XP_024353053.1">
    <property type="nucleotide sequence ID" value="XM_024492652.1"/>
</dbReference>
<accession>W6UU02</accession>
<sequence length="490" mass="54034">MKPRSINAEAKTRIRDWAQERGDNAVRISLAQLDDKSWNITCPDSSAWNIGKAGAAARPNMGAGVDSADEDSPKDRCRFVYIIFFFIGVGSLLPWNFFITASQYFHYQLRNQSLPSDVDPLLPMYRTPLQTVFSSYLTIASIVPATLANFANLMLKDCLPVYTRLIGSAIVMLAMFTITTALTKVTVDTSAFFIITLVTVAINNVGSSINQGSTYGILTVLPGSNARGFLEGQAVAGIIASASNLITIAAASDPQDVGFAYFLIGVCIIAFTIGLFIILFKSPYFLYYWRSKDGTATDDDVPFSRKLKRTADNLYRTMWEVKWTGFTTLIIFAVTLAIFPSVFILIVPNNFDKSSAWHIKYFHAVIVFLSFNICDYLGRMAVGWFKWPTFEQRKLLLTLAIVRVILVPLAMLCNIPSQRIPTVFYHDSIPIILVILLGLTNGYFVSLAVSYAPRYASAGNEEGCGIATSTYISLGLCLGVTLSYGMVALV</sequence>
<proteinExistence type="inferred from homology"/>
<evidence type="ECO:0000256" key="5">
    <source>
        <dbReference type="ARBA" id="ARBA00022989"/>
    </source>
</evidence>
<feature type="transmembrane region" description="Helical" evidence="7">
    <location>
        <begin position="258"/>
        <end position="280"/>
    </location>
</feature>
<feature type="transmembrane region" description="Helical" evidence="7">
    <location>
        <begin position="429"/>
        <end position="452"/>
    </location>
</feature>
<evidence type="ECO:0000256" key="6">
    <source>
        <dbReference type="ARBA" id="ARBA00023136"/>
    </source>
</evidence>
<feature type="transmembrane region" description="Helical" evidence="7">
    <location>
        <begin position="358"/>
        <end position="374"/>
    </location>
</feature>
<dbReference type="GO" id="GO:0005337">
    <property type="term" value="F:nucleoside transmembrane transporter activity"/>
    <property type="evidence" value="ECO:0007669"/>
    <property type="project" value="InterPro"/>
</dbReference>
<dbReference type="STRING" id="6210.W6UU02"/>
<feature type="transmembrane region" description="Helical" evidence="7">
    <location>
        <begin position="395"/>
        <end position="417"/>
    </location>
</feature>
<feature type="transmembrane region" description="Helical" evidence="7">
    <location>
        <begin position="165"/>
        <end position="183"/>
    </location>
</feature>
<keyword evidence="3" id="KW-0813">Transport</keyword>
<dbReference type="OMA" id="GSPWTTK"/>
<dbReference type="OrthoDB" id="46396at2759"/>
<evidence type="ECO:0000313" key="9">
    <source>
        <dbReference type="Proteomes" id="UP000019149"/>
    </source>
</evidence>
<comment type="similarity">
    <text evidence="2">Belongs to the SLC29A/ENT transporter (TC 2.A.57) family.</text>
</comment>
<dbReference type="EMBL" id="APAU02000017">
    <property type="protein sequence ID" value="EUB61857.1"/>
    <property type="molecule type" value="Genomic_DNA"/>
</dbReference>
<dbReference type="InterPro" id="IPR036259">
    <property type="entry name" value="MFS_trans_sf"/>
</dbReference>
<evidence type="ECO:0000256" key="4">
    <source>
        <dbReference type="ARBA" id="ARBA00022692"/>
    </source>
</evidence>
<reference evidence="8 9" key="1">
    <citation type="journal article" date="2013" name="Nat. Genet.">
        <title>The genome of the hydatid tapeworm Echinococcus granulosus.</title>
        <authorList>
            <person name="Zheng H."/>
            <person name="Zhang W."/>
            <person name="Zhang L."/>
            <person name="Zhang Z."/>
            <person name="Li J."/>
            <person name="Lu G."/>
            <person name="Zhu Y."/>
            <person name="Wang Y."/>
            <person name="Huang Y."/>
            <person name="Liu J."/>
            <person name="Kang H."/>
            <person name="Chen J."/>
            <person name="Wang L."/>
            <person name="Chen A."/>
            <person name="Yu S."/>
            <person name="Gao Z."/>
            <person name="Jin L."/>
            <person name="Gu W."/>
            <person name="Wang Z."/>
            <person name="Zhao L."/>
            <person name="Shi B."/>
            <person name="Wen H."/>
            <person name="Lin R."/>
            <person name="Jones M.K."/>
            <person name="Brejova B."/>
            <person name="Vinar T."/>
            <person name="Zhao G."/>
            <person name="McManus D.P."/>
            <person name="Chen Z."/>
            <person name="Zhou Y."/>
            <person name="Wang S."/>
        </authorList>
    </citation>
    <scope>NUCLEOTIDE SEQUENCE [LARGE SCALE GENOMIC DNA]</scope>
</reference>
<dbReference type="GeneID" id="36339118"/>
<dbReference type="SUPFAM" id="SSF103473">
    <property type="entry name" value="MFS general substrate transporter"/>
    <property type="match status" value="1"/>
</dbReference>
<comment type="caution">
    <text evidence="8">The sequence shown here is derived from an EMBL/GenBank/DDBJ whole genome shotgun (WGS) entry which is preliminary data.</text>
</comment>
<dbReference type="PANTHER" id="PTHR10332">
    <property type="entry name" value="EQUILIBRATIVE NUCLEOSIDE TRANSPORTER"/>
    <property type="match status" value="1"/>
</dbReference>
<dbReference type="GO" id="GO:0005886">
    <property type="term" value="C:plasma membrane"/>
    <property type="evidence" value="ECO:0007669"/>
    <property type="project" value="TreeGrafter"/>
</dbReference>
<keyword evidence="5 7" id="KW-1133">Transmembrane helix</keyword>
<dbReference type="CTD" id="36339118"/>
<comment type="subcellular location">
    <subcellularLocation>
        <location evidence="1">Membrane</location>
        <topology evidence="1">Multi-pass membrane protein</topology>
    </subcellularLocation>
</comment>
<evidence type="ECO:0000313" key="8">
    <source>
        <dbReference type="EMBL" id="EUB61857.1"/>
    </source>
</evidence>
<dbReference type="Pfam" id="PF01733">
    <property type="entry name" value="Nucleoside_tran"/>
    <property type="match status" value="1"/>
</dbReference>
<keyword evidence="6 7" id="KW-0472">Membrane</keyword>
<dbReference type="InterPro" id="IPR002259">
    <property type="entry name" value="Eqnu_transpt"/>
</dbReference>
<keyword evidence="4 7" id="KW-0812">Transmembrane</keyword>
<dbReference type="AlphaFoldDB" id="W6UU02"/>
<feature type="transmembrane region" description="Helical" evidence="7">
    <location>
        <begin position="234"/>
        <end position="252"/>
    </location>
</feature>
<evidence type="ECO:0000256" key="2">
    <source>
        <dbReference type="ARBA" id="ARBA00007965"/>
    </source>
</evidence>
<feature type="transmembrane region" description="Helical" evidence="7">
    <location>
        <begin position="79"/>
        <end position="99"/>
    </location>
</feature>
<name>W6UU02_ECHGR</name>
<dbReference type="PIRSF" id="PIRSF016379">
    <property type="entry name" value="ENT"/>
    <property type="match status" value="1"/>
</dbReference>
<feature type="transmembrane region" description="Helical" evidence="7">
    <location>
        <begin position="323"/>
        <end position="346"/>
    </location>
</feature>